<comment type="similarity">
    <text evidence="2">Belongs to the eukaryotic ribosomal protein P1/P2 family.</text>
</comment>
<reference evidence="9 10" key="1">
    <citation type="submission" date="2015-07" db="EMBL/GenBank/DDBJ databases">
        <title>The genome of Dufourea novaeangliae.</title>
        <authorList>
            <person name="Pan H."/>
            <person name="Kapheim K."/>
        </authorList>
    </citation>
    <scope>NUCLEOTIDE SEQUENCE [LARGE SCALE GENOMIC DNA]</scope>
    <source>
        <strain evidence="9">0120121106</strain>
        <tissue evidence="9">Whole body</tissue>
    </source>
</reference>
<protein>
    <recommendedName>
        <fullName evidence="5">Large ribosomal subunit protein P1</fullName>
    </recommendedName>
    <alternativeName>
        <fullName evidence="6">60S acidic ribosomal protein P1</fullName>
    </alternativeName>
</protein>
<dbReference type="GO" id="GO:0003735">
    <property type="term" value="F:structural constituent of ribosome"/>
    <property type="evidence" value="ECO:0007669"/>
    <property type="project" value="InterPro"/>
</dbReference>
<evidence type="ECO:0000256" key="8">
    <source>
        <dbReference type="SAM" id="MobiDB-lite"/>
    </source>
</evidence>
<dbReference type="HAMAP" id="MF_01478">
    <property type="entry name" value="Ribosomal_L12_arch"/>
    <property type="match status" value="1"/>
</dbReference>
<dbReference type="GO" id="GO:0030295">
    <property type="term" value="F:protein kinase activator activity"/>
    <property type="evidence" value="ECO:0007669"/>
    <property type="project" value="TreeGrafter"/>
</dbReference>
<dbReference type="PROSITE" id="PS50088">
    <property type="entry name" value="ANK_REPEAT"/>
    <property type="match status" value="4"/>
</dbReference>
<feature type="region of interest" description="Disordered" evidence="8">
    <location>
        <begin position="70"/>
        <end position="110"/>
    </location>
</feature>
<evidence type="ECO:0000313" key="9">
    <source>
        <dbReference type="EMBL" id="KZC07363.1"/>
    </source>
</evidence>
<feature type="compositionally biased region" description="Low complexity" evidence="8">
    <location>
        <begin position="73"/>
        <end position="87"/>
    </location>
</feature>
<comment type="function">
    <text evidence="1">Plays an important role in the elongation step of protein synthesis.</text>
</comment>
<keyword evidence="10" id="KW-1185">Reference proteome</keyword>
<dbReference type="GO" id="GO:0043021">
    <property type="term" value="F:ribonucleoprotein complex binding"/>
    <property type="evidence" value="ECO:0007669"/>
    <property type="project" value="TreeGrafter"/>
</dbReference>
<evidence type="ECO:0000256" key="7">
    <source>
        <dbReference type="PROSITE-ProRule" id="PRU00023"/>
    </source>
</evidence>
<evidence type="ECO:0000256" key="1">
    <source>
        <dbReference type="ARBA" id="ARBA00003362"/>
    </source>
</evidence>
<evidence type="ECO:0000256" key="4">
    <source>
        <dbReference type="ARBA" id="ARBA00023274"/>
    </source>
</evidence>
<dbReference type="InterPro" id="IPR038716">
    <property type="entry name" value="P1/P2_N_sf"/>
</dbReference>
<gene>
    <name evidence="9" type="ORF">WN55_09009</name>
</gene>
<name>A0A154P6B2_DUFNO</name>
<feature type="repeat" description="ANK" evidence="7">
    <location>
        <begin position="640"/>
        <end position="661"/>
    </location>
</feature>
<proteinExistence type="inferred from homology"/>
<feature type="compositionally biased region" description="Basic and acidic residues" evidence="8">
    <location>
        <begin position="88"/>
        <end position="97"/>
    </location>
</feature>
<accession>A0A154P6B2</accession>
<dbReference type="InterPro" id="IPR027534">
    <property type="entry name" value="Ribosomal_P1/P2"/>
</dbReference>
<dbReference type="InterPro" id="IPR002110">
    <property type="entry name" value="Ankyrin_rpt"/>
</dbReference>
<dbReference type="SUPFAM" id="SSF48403">
    <property type="entry name" value="Ankyrin repeat"/>
    <property type="match status" value="2"/>
</dbReference>
<keyword evidence="3 9" id="KW-0689">Ribosomal protein</keyword>
<evidence type="ECO:0000256" key="2">
    <source>
        <dbReference type="ARBA" id="ARBA00005436"/>
    </source>
</evidence>
<evidence type="ECO:0000256" key="3">
    <source>
        <dbReference type="ARBA" id="ARBA00022980"/>
    </source>
</evidence>
<evidence type="ECO:0000256" key="6">
    <source>
        <dbReference type="ARBA" id="ARBA00042918"/>
    </source>
</evidence>
<dbReference type="PANTHER" id="PTHR45696">
    <property type="entry name" value="60S ACIDIC RIBOSOMAL PROTEIN P1"/>
    <property type="match status" value="1"/>
</dbReference>
<dbReference type="PRINTS" id="PR01415">
    <property type="entry name" value="ANKYRIN"/>
</dbReference>
<dbReference type="CDD" id="cd05831">
    <property type="entry name" value="Ribosomal_P1"/>
    <property type="match status" value="1"/>
</dbReference>
<dbReference type="Gene3D" id="1.10.10.1410">
    <property type="match status" value="1"/>
</dbReference>
<dbReference type="Proteomes" id="UP000076502">
    <property type="component" value="Unassembled WGS sequence"/>
</dbReference>
<dbReference type="Gene3D" id="1.25.40.20">
    <property type="entry name" value="Ankyrin repeat-containing domain"/>
    <property type="match status" value="3"/>
</dbReference>
<dbReference type="OrthoDB" id="2194681at2759"/>
<dbReference type="GO" id="GO:0006414">
    <property type="term" value="P:translational elongation"/>
    <property type="evidence" value="ECO:0007669"/>
    <property type="project" value="InterPro"/>
</dbReference>
<feature type="repeat" description="ANK" evidence="7">
    <location>
        <begin position="607"/>
        <end position="639"/>
    </location>
</feature>
<evidence type="ECO:0000313" key="10">
    <source>
        <dbReference type="Proteomes" id="UP000076502"/>
    </source>
</evidence>
<sequence>MTNKAELACVYSTLILVDDDVTVTSEKIQTILKAANVDMESYWPGLFAKALEGVNLKELVTKVGSGVGASPTAAPAGAAAPAAAEAAPAKEEKKKEEPEEESDDDMGFGNEQAGVLKKKVRARCEVVLQLKGIEPITRESGSIKRRTTIVTMTAAYTNDPITQEQHVEKKTSTTVNKTLCNKKEQTTREGNIEISSVEVMKIATGGQDQMEIPVNQERPPLCISINTSIFAEQKDKVENKDKTILECKTSSVAVELSEKNENITTIANEDTTINSAEMKTNEVWIDSDISVANLTSSDVVVATGLDVFLNEGDTPNTTSETRGKDSPTKDTFNMQELQNDIETIVTKPTNFLSNYEISNELSECADFRNISKEMYDPESELNFHEAVRAGDNRCVAALLARDSVQNLDEPDWNVSGDPPLLVAATNHCLPILSLLLANGCDPAVRSPRGETALHRVILNGGPGNVLQFVGELLKYGCPSGVKEAGGGLTALHILTRQLAHAQGSKNLHHNFEAALKTLDLLARAGSINAKDHQGRSALHILASSTIFDNNHRTEIELLIETLLAAGADPSLKNDRGETTLHECLECGALNTAFLLVPHTLTGIMSRYGETPLHIASRKNYADMVAKLLEQGEDPSVQDAGGNTPLHLASARGFHQIVSLLVTSPLAQLEKLNSEGLTALQVAAESGFVNAVKLLLKAGADPSQTVHYCTTTPHRHPDISDLIDHELMRRRQLAA</sequence>
<dbReference type="EMBL" id="KQ434824">
    <property type="protein sequence ID" value="KZC07363.1"/>
    <property type="molecule type" value="Genomic_DNA"/>
</dbReference>
<dbReference type="AlphaFoldDB" id="A0A154P6B2"/>
<dbReference type="GO" id="GO:0022625">
    <property type="term" value="C:cytosolic large ribosomal subunit"/>
    <property type="evidence" value="ECO:0007669"/>
    <property type="project" value="TreeGrafter"/>
</dbReference>
<dbReference type="FunFam" id="1.10.10.1410:FF:000001">
    <property type="entry name" value="60S acidic ribosomal protein P1"/>
    <property type="match status" value="1"/>
</dbReference>
<dbReference type="STRING" id="178035.A0A154P6B2"/>
<feature type="repeat" description="ANK" evidence="7">
    <location>
        <begin position="674"/>
        <end position="706"/>
    </location>
</feature>
<feature type="repeat" description="ANK" evidence="7">
    <location>
        <begin position="533"/>
        <end position="574"/>
    </location>
</feature>
<organism evidence="9 10">
    <name type="scientific">Dufourea novaeangliae</name>
    <name type="common">Sweat bee</name>
    <dbReference type="NCBI Taxonomy" id="178035"/>
    <lineage>
        <taxon>Eukaryota</taxon>
        <taxon>Metazoa</taxon>
        <taxon>Ecdysozoa</taxon>
        <taxon>Arthropoda</taxon>
        <taxon>Hexapoda</taxon>
        <taxon>Insecta</taxon>
        <taxon>Pterygota</taxon>
        <taxon>Neoptera</taxon>
        <taxon>Endopterygota</taxon>
        <taxon>Hymenoptera</taxon>
        <taxon>Apocrita</taxon>
        <taxon>Aculeata</taxon>
        <taxon>Apoidea</taxon>
        <taxon>Anthophila</taxon>
        <taxon>Halictidae</taxon>
        <taxon>Rophitinae</taxon>
        <taxon>Dufourea</taxon>
    </lineage>
</organism>
<dbReference type="Pfam" id="PF00428">
    <property type="entry name" value="Ribosomal_60s"/>
    <property type="match status" value="1"/>
</dbReference>
<dbReference type="SMART" id="SM00248">
    <property type="entry name" value="ANK"/>
    <property type="match status" value="9"/>
</dbReference>
<dbReference type="GO" id="GO:0002181">
    <property type="term" value="P:cytoplasmic translation"/>
    <property type="evidence" value="ECO:0007669"/>
    <property type="project" value="TreeGrafter"/>
</dbReference>
<dbReference type="InterPro" id="IPR036770">
    <property type="entry name" value="Ankyrin_rpt-contain_sf"/>
</dbReference>
<dbReference type="Pfam" id="PF12796">
    <property type="entry name" value="Ank_2"/>
    <property type="match status" value="2"/>
</dbReference>
<dbReference type="PROSITE" id="PS50297">
    <property type="entry name" value="ANK_REP_REGION"/>
    <property type="match status" value="3"/>
</dbReference>
<keyword evidence="4" id="KW-0687">Ribonucleoprotein</keyword>
<keyword evidence="7" id="KW-0040">ANK repeat</keyword>
<evidence type="ECO:0000256" key="5">
    <source>
        <dbReference type="ARBA" id="ARBA00041116"/>
    </source>
</evidence>
<dbReference type="PANTHER" id="PTHR45696:SF10">
    <property type="entry name" value="LARGE RIBOSOMAL SUBUNIT PROTEIN P1"/>
    <property type="match status" value="1"/>
</dbReference>